<dbReference type="InterPro" id="IPR039329">
    <property type="entry name" value="SIAE"/>
</dbReference>
<sequence length="812" mass="87816">MIMNDRGTIATLAAAVLLFVGVFGAIIIWETSRLDDAPEPRQVRTDHAEDRTEGRSGSSLLIEAESAGLNGLTTGMDGNASGGWFVEGFDASGDVLRFELDLDKAGTYMIVVRYKTYGGDKPNTLRLNGAAPFQYTFKDSRDWNDAVIGQFELKEGTNTLEIASDWGWIAVDYAEFIGGAGGPVRSVELILEDGADSGPADVPVTLVALADNAAEYRFYARERNGNWQPINDYGDAHRVIWLPPRVGSYELKVAARGIGSGEEAEAEAIVSYAARSEHEGKPLVHPVFSDHMVLQRDEEAFIWGWAAPGDRVTVALDGQTTSATADASGRWRASLGVHPAGGPHTITVSSRSGKIELNDVLFGDVWLASGQSNMEWRLSQAINAAEEIQQANEPLVRYVKYDARTSAVPLSGADLRQTWQPVSPLTAPNLSAVAWFFAREVARETGVPVGIIFAAAGGTKIETWMSLEAVRQVPQLKAEAEAIRIGVEAIDAFTSPTALYNGMIAPVAPYRLKGVLWYQGESNGGEASYHRTLKLWIDDWRRTFRDPGLPFVIIQLSSYGSLQSVSMPVNDRSWFAVVREAQLKAVQGDPRACLVVTTDIGNPGDIHPTNKQDVGRRAANCALGTVYGRDVVPSGPIFESMTVEGNRVRLKFRYAESGLMAGLKEGLEPVKPAPDGELLGFAVAGEDGKFHWAEAEIDGAEVVVWSEQVEAPAAVRYNWADSPIGNLYNGAGLPAAPFRTDGKPVLDVVSGAGGGTYEPGETVEIIAYPPQRGRFVRWIGDTANVEDVTSRKTTIVVPNAPYTVVAPLYELD</sequence>
<evidence type="ECO:0000256" key="2">
    <source>
        <dbReference type="SAM" id="MobiDB-lite"/>
    </source>
</evidence>
<dbReference type="Gene3D" id="3.40.50.1110">
    <property type="entry name" value="SGNH hydrolase"/>
    <property type="match status" value="1"/>
</dbReference>
<feature type="compositionally biased region" description="Basic and acidic residues" evidence="2">
    <location>
        <begin position="38"/>
        <end position="54"/>
    </location>
</feature>
<dbReference type="InterPro" id="IPR005181">
    <property type="entry name" value="SASA"/>
</dbReference>
<dbReference type="Gene3D" id="2.60.40.10">
    <property type="entry name" value="Immunoglobulins"/>
    <property type="match status" value="1"/>
</dbReference>
<dbReference type="PROSITE" id="PS51175">
    <property type="entry name" value="CBM6"/>
    <property type="match status" value="1"/>
</dbReference>
<dbReference type="Proteomes" id="UP000681526">
    <property type="component" value="Unassembled WGS sequence"/>
</dbReference>
<gene>
    <name evidence="4" type="primary">txxe79-estS</name>
    <name evidence="4" type="ORF">TXXE_00515</name>
</gene>
<dbReference type="InterPro" id="IPR005084">
    <property type="entry name" value="CBM6"/>
</dbReference>
<dbReference type="InterPro" id="IPR044060">
    <property type="entry name" value="Bacterial_rp_domain"/>
</dbReference>
<dbReference type="Gene3D" id="2.60.120.260">
    <property type="entry name" value="Galactose-binding domain-like"/>
    <property type="match status" value="1"/>
</dbReference>
<feature type="domain" description="CBM6" evidence="3">
    <location>
        <begin position="60"/>
        <end position="177"/>
    </location>
</feature>
<reference evidence="4 5" key="1">
    <citation type="submission" date="2021-04" db="EMBL/GenBank/DDBJ databases">
        <authorList>
            <person name="Rakotoarivonina H."/>
        </authorList>
    </citation>
    <scope>NUCLEOTIDE SEQUENCE [LARGE SCALE GENOMIC DNA]</scope>
    <source>
        <strain evidence="4 5">XE</strain>
    </source>
</reference>
<name>A0ABN7RFY8_THEXY</name>
<dbReference type="Pfam" id="PF18998">
    <property type="entry name" value="Flg_new_2"/>
    <property type="match status" value="1"/>
</dbReference>
<dbReference type="InterPro" id="IPR008979">
    <property type="entry name" value="Galactose-bd-like_sf"/>
</dbReference>
<dbReference type="Pfam" id="PF16990">
    <property type="entry name" value="CBM_35"/>
    <property type="match status" value="1"/>
</dbReference>
<keyword evidence="5" id="KW-1185">Reference proteome</keyword>
<dbReference type="SUPFAM" id="SSF52266">
    <property type="entry name" value="SGNH hydrolase"/>
    <property type="match status" value="1"/>
</dbReference>
<protein>
    <submittedName>
        <fullName evidence="4">Sialate O-acetylesterase with CBM35 familly module</fullName>
        <ecNumber evidence="4">3.1.1.53</ecNumber>
    </submittedName>
</protein>
<accession>A0ABN7RFY8</accession>
<keyword evidence="1 4" id="KW-0378">Hydrolase</keyword>
<dbReference type="CDD" id="cd04086">
    <property type="entry name" value="CBM35_mannanase-like"/>
    <property type="match status" value="1"/>
</dbReference>
<dbReference type="InterPro" id="IPR013783">
    <property type="entry name" value="Ig-like_fold"/>
</dbReference>
<evidence type="ECO:0000256" key="1">
    <source>
        <dbReference type="ARBA" id="ARBA00022801"/>
    </source>
</evidence>
<proteinExistence type="predicted"/>
<dbReference type="PANTHER" id="PTHR22901">
    <property type="entry name" value="SIALATE O-ACETYLESTERASE"/>
    <property type="match status" value="1"/>
</dbReference>
<comment type="caution">
    <text evidence="4">The sequence shown here is derived from an EMBL/GenBank/DDBJ whole genome shotgun (WGS) entry which is preliminary data.</text>
</comment>
<dbReference type="InterPro" id="IPR036514">
    <property type="entry name" value="SGNH_hydro_sf"/>
</dbReference>
<feature type="region of interest" description="Disordered" evidence="2">
    <location>
        <begin position="38"/>
        <end position="57"/>
    </location>
</feature>
<evidence type="ECO:0000259" key="3">
    <source>
        <dbReference type="PROSITE" id="PS51175"/>
    </source>
</evidence>
<dbReference type="EMBL" id="CAJRAY010000002">
    <property type="protein sequence ID" value="CAG5076409.1"/>
    <property type="molecule type" value="Genomic_DNA"/>
</dbReference>
<evidence type="ECO:0000313" key="5">
    <source>
        <dbReference type="Proteomes" id="UP000681526"/>
    </source>
</evidence>
<dbReference type="PANTHER" id="PTHR22901:SF0">
    <property type="entry name" value="SIALATE O-ACETYLESTERASE"/>
    <property type="match status" value="1"/>
</dbReference>
<dbReference type="Pfam" id="PF03629">
    <property type="entry name" value="SASA"/>
    <property type="match status" value="1"/>
</dbReference>
<evidence type="ECO:0000313" key="4">
    <source>
        <dbReference type="EMBL" id="CAG5076409.1"/>
    </source>
</evidence>
<dbReference type="EC" id="3.1.1.53" evidence="4"/>
<dbReference type="SUPFAM" id="SSF49785">
    <property type="entry name" value="Galactose-binding domain-like"/>
    <property type="match status" value="1"/>
</dbReference>
<organism evidence="4 5">
    <name type="scientific">Thermobacillus xylanilyticus</name>
    <dbReference type="NCBI Taxonomy" id="76633"/>
    <lineage>
        <taxon>Bacteria</taxon>
        <taxon>Bacillati</taxon>
        <taxon>Bacillota</taxon>
        <taxon>Bacilli</taxon>
        <taxon>Bacillales</taxon>
        <taxon>Paenibacillaceae</taxon>
        <taxon>Thermobacillus</taxon>
    </lineage>
</organism>
<dbReference type="GO" id="GO:0001681">
    <property type="term" value="F:sialate O-acetylesterase activity"/>
    <property type="evidence" value="ECO:0007669"/>
    <property type="project" value="UniProtKB-EC"/>
</dbReference>